<feature type="compositionally biased region" description="Low complexity" evidence="1">
    <location>
        <begin position="559"/>
        <end position="571"/>
    </location>
</feature>
<feature type="compositionally biased region" description="Basic and acidic residues" evidence="1">
    <location>
        <begin position="741"/>
        <end position="752"/>
    </location>
</feature>
<feature type="region of interest" description="Disordered" evidence="1">
    <location>
        <begin position="904"/>
        <end position="923"/>
    </location>
</feature>
<feature type="compositionally biased region" description="Basic and acidic residues" evidence="1">
    <location>
        <begin position="514"/>
        <end position="539"/>
    </location>
</feature>
<feature type="region of interest" description="Disordered" evidence="1">
    <location>
        <begin position="68"/>
        <end position="87"/>
    </location>
</feature>
<dbReference type="AlphaFoldDB" id="A0A3B4Y241"/>
<feature type="compositionally biased region" description="Basic and acidic residues" evidence="1">
    <location>
        <begin position="340"/>
        <end position="369"/>
    </location>
</feature>
<feature type="compositionally biased region" description="Polar residues" evidence="1">
    <location>
        <begin position="637"/>
        <end position="649"/>
    </location>
</feature>
<feature type="compositionally biased region" description="Basic residues" evidence="1">
    <location>
        <begin position="484"/>
        <end position="497"/>
    </location>
</feature>
<feature type="compositionally biased region" description="Basic and acidic residues" evidence="1">
    <location>
        <begin position="233"/>
        <end position="254"/>
    </location>
</feature>
<dbReference type="Proteomes" id="UP000261360">
    <property type="component" value="Unplaced"/>
</dbReference>
<sequence length="1103" mass="122210">MGLTFSVLAVCSQRRPKRKLCYLTNKESVTKQWQGTLTLGDVDKMFDDLDSCSEDDLFAPSLMLQTSDCETNQSEREASPVPQEAPLTKIPPICQMGPKGDVLLPATVSPSPNLDIDLDIPFDVHGPVKTSSPIEDNVVVESLEVAGNEKKQVEPPIFFDCEDDIKEDTKTQKPQSDGHIKEDDDCELESPPSAITFSKSMMSSHKNKLQGSCKESQPVREKTHKITQIPVMEGKRKTARQESESEPAAPEKRPKSVHGQPPAEMSTRVGKDMTAFLQKLRDARQPKPACFRKSLSPVKDPNPPEPEDDFLILEDDTPFCFSIPSKTATSKRQQQSRTSSTDKDSSTDKGTKDSALETAQKEEEPEKASAKLRVQPVNQKMKKKKGKEKNEVSGPGNDEDDLASPEDPPAGDMVEPEQPNKTKQQRLKKIPSKESDKAKEEPKDTVGRKPDEEEPTQKVEKKSQKSSEMKSSKLSEDGKEKAKTSKAKSLKGTRKARQGPEDIKETVYDEAVEEQSREQKNKKHADGRDLGSPSDKEIMNSDAQTAEDLADGNTKQNTLSVVSEGSLSEESQILGKRKRKQTGQWWLSGTQSAEETKATDNQPTLKKSKQHNKEPSATEPSPVKAKKDRPLKKRNQKQPAPSSSQSTTLARERKPKQNKKGGVSRKKTKAVDEVFNTIEAEQFEEQQQQEEEEVPDHDLDPVHSSPLVLAHRDLSLNPGEQLFQRVYNHVSGTPECLSPRRPLEKHRAAGRERRSRKPPGNWWTVNDMSEDVGSTSSQPQQLNPKEPKPRKDRKKQSRSPRLGAPKNGNMLVSSKPLGGAHVSPLKVKPLSAPKTVKRSLAMFKEIFTSGAETPTVLSSRDKGQNNTHNVNAPPAEEVTVTDCYTVSRTDKEILSLDASEFRSSQNSSINHGVPQDKCQPENTLKDFRSGPSSMIELAEYEESDSCLPSSRVHAALSVSDLCAPPLKPLTLQPKDKANLTEWFRTLWSTTVNSGTDITPDQFDWYFYQGRAIGVLADLNCGSICNGKILLGSYMKKPLLVDHSATTVFNLLTSSVNVTINGIKSHFNPGQSFMVQCGHAYSIQNVTAQPAVLYFTRISAESSD</sequence>
<reference evidence="2" key="2">
    <citation type="submission" date="2025-09" db="UniProtKB">
        <authorList>
            <consortium name="Ensembl"/>
        </authorList>
    </citation>
    <scope>IDENTIFICATION</scope>
</reference>
<feature type="region of interest" description="Disordered" evidence="1">
    <location>
        <begin position="168"/>
        <end position="704"/>
    </location>
</feature>
<evidence type="ECO:0000313" key="2">
    <source>
        <dbReference type="Ensembl" id="ENSSLDP00000017548.1"/>
    </source>
</evidence>
<feature type="compositionally biased region" description="Polar residues" evidence="1">
    <location>
        <begin position="582"/>
        <end position="605"/>
    </location>
</feature>
<evidence type="ECO:0000313" key="3">
    <source>
        <dbReference type="Proteomes" id="UP000261360"/>
    </source>
</evidence>
<feature type="compositionally biased region" description="Basic residues" evidence="1">
    <location>
        <begin position="788"/>
        <end position="798"/>
    </location>
</feature>
<feature type="compositionally biased region" description="Low complexity" evidence="1">
    <location>
        <begin position="330"/>
        <end position="339"/>
    </location>
</feature>
<feature type="compositionally biased region" description="Basic and acidic residues" evidence="1">
    <location>
        <begin position="168"/>
        <end position="182"/>
    </location>
</feature>
<feature type="compositionally biased region" description="Basic residues" evidence="1">
    <location>
        <begin position="653"/>
        <end position="668"/>
    </location>
</feature>
<reference evidence="2" key="1">
    <citation type="submission" date="2025-08" db="UniProtKB">
        <authorList>
            <consortium name="Ensembl"/>
        </authorList>
    </citation>
    <scope>IDENTIFICATION</scope>
</reference>
<name>A0A3B4Y241_SERLL</name>
<dbReference type="InterPro" id="IPR014710">
    <property type="entry name" value="RmlC-like_jellyroll"/>
</dbReference>
<feature type="compositionally biased region" description="Acidic residues" evidence="1">
    <location>
        <begin position="305"/>
        <end position="317"/>
    </location>
</feature>
<feature type="compositionally biased region" description="Basic and acidic residues" evidence="1">
    <location>
        <begin position="431"/>
        <end position="483"/>
    </location>
</feature>
<dbReference type="GeneTree" id="ENSGT00940000168651"/>
<feature type="compositionally biased region" description="Polar residues" evidence="1">
    <location>
        <begin position="193"/>
        <end position="215"/>
    </location>
</feature>
<dbReference type="STRING" id="1841481.ENSSLDP00000017548"/>
<dbReference type="Ensembl" id="ENSSLDT00000018157.1">
    <property type="protein sequence ID" value="ENSSLDP00000017548.1"/>
    <property type="gene ID" value="ENSSLDG00000013842.1"/>
</dbReference>
<feature type="compositionally biased region" description="Acidic residues" evidence="1">
    <location>
        <begin position="681"/>
        <end position="695"/>
    </location>
</feature>
<keyword evidence="3" id="KW-1185">Reference proteome</keyword>
<feature type="region of interest" description="Disordered" evidence="1">
    <location>
        <begin position="731"/>
        <end position="814"/>
    </location>
</feature>
<feature type="compositionally biased region" description="Basic and acidic residues" evidence="1">
    <location>
        <begin position="498"/>
        <end position="507"/>
    </location>
</feature>
<proteinExistence type="predicted"/>
<feature type="compositionally biased region" description="Polar residues" evidence="1">
    <location>
        <begin position="855"/>
        <end position="870"/>
    </location>
</feature>
<accession>A0A3B4Y241</accession>
<feature type="compositionally biased region" description="Polar residues" evidence="1">
    <location>
        <begin position="763"/>
        <end position="783"/>
    </location>
</feature>
<feature type="compositionally biased region" description="Basic residues" evidence="1">
    <location>
        <begin position="624"/>
        <end position="636"/>
    </location>
</feature>
<dbReference type="Gene3D" id="2.60.120.10">
    <property type="entry name" value="Jelly Rolls"/>
    <property type="match status" value="1"/>
</dbReference>
<organism evidence="2 3">
    <name type="scientific">Seriola lalandi dorsalis</name>
    <dbReference type="NCBI Taxonomy" id="1841481"/>
    <lineage>
        <taxon>Eukaryota</taxon>
        <taxon>Metazoa</taxon>
        <taxon>Chordata</taxon>
        <taxon>Craniata</taxon>
        <taxon>Vertebrata</taxon>
        <taxon>Euteleostomi</taxon>
        <taxon>Actinopterygii</taxon>
        <taxon>Neopterygii</taxon>
        <taxon>Teleostei</taxon>
        <taxon>Neoteleostei</taxon>
        <taxon>Acanthomorphata</taxon>
        <taxon>Carangaria</taxon>
        <taxon>Carangiformes</taxon>
        <taxon>Carangidae</taxon>
        <taxon>Seriola</taxon>
    </lineage>
</organism>
<evidence type="ECO:0000256" key="1">
    <source>
        <dbReference type="SAM" id="MobiDB-lite"/>
    </source>
</evidence>
<feature type="region of interest" description="Disordered" evidence="1">
    <location>
        <begin position="855"/>
        <end position="876"/>
    </location>
</feature>
<protein>
    <submittedName>
        <fullName evidence="2">Titin-like</fullName>
    </submittedName>
</protein>